<dbReference type="EMBL" id="AFMF02000037">
    <property type="protein sequence ID" value="EMM94212.1"/>
    <property type="molecule type" value="Genomic_DNA"/>
</dbReference>
<evidence type="ECO:0000313" key="3">
    <source>
        <dbReference type="EMBL" id="EMM94212.1"/>
    </source>
</evidence>
<evidence type="ECO:0000313" key="4">
    <source>
        <dbReference type="Proteomes" id="UP000012089"/>
    </source>
</evidence>
<dbReference type="SUPFAM" id="SSF55785">
    <property type="entry name" value="PYP-like sensor domain (PAS domain)"/>
    <property type="match status" value="1"/>
</dbReference>
<dbReference type="Pfam" id="PF08448">
    <property type="entry name" value="PAS_4"/>
    <property type="match status" value="1"/>
</dbReference>
<name>M6HFQ3_LEPIR</name>
<dbReference type="Gene3D" id="3.30.450.20">
    <property type="entry name" value="PAS domain"/>
    <property type="match status" value="1"/>
</dbReference>
<dbReference type="InterPro" id="IPR000014">
    <property type="entry name" value="PAS"/>
</dbReference>
<dbReference type="NCBIfam" id="TIGR00229">
    <property type="entry name" value="sensory_box"/>
    <property type="match status" value="1"/>
</dbReference>
<feature type="domain" description="PAS" evidence="2">
    <location>
        <begin position="1"/>
        <end position="66"/>
    </location>
</feature>
<feature type="coiled-coil region" evidence="1">
    <location>
        <begin position="112"/>
        <end position="146"/>
    </location>
</feature>
<dbReference type="SMART" id="SM00091">
    <property type="entry name" value="PAS"/>
    <property type="match status" value="1"/>
</dbReference>
<evidence type="ECO:0000256" key="1">
    <source>
        <dbReference type="SAM" id="Coils"/>
    </source>
</evidence>
<dbReference type="CDD" id="cd00130">
    <property type="entry name" value="PAS"/>
    <property type="match status" value="1"/>
</dbReference>
<accession>M6HFQ3</accession>
<protein>
    <submittedName>
        <fullName evidence="3">PAS domain S-box protein</fullName>
    </submittedName>
</protein>
<dbReference type="InterPro" id="IPR013656">
    <property type="entry name" value="PAS_4"/>
</dbReference>
<evidence type="ECO:0000259" key="2">
    <source>
        <dbReference type="PROSITE" id="PS50112"/>
    </source>
</evidence>
<comment type="caution">
    <text evidence="3">The sequence shown here is derived from an EMBL/GenBank/DDBJ whole genome shotgun (WGS) entry which is preliminary data.</text>
</comment>
<keyword evidence="1" id="KW-0175">Coiled coil</keyword>
<reference evidence="3 4" key="1">
    <citation type="submission" date="2013-01" db="EMBL/GenBank/DDBJ databases">
        <authorList>
            <person name="Harkins D.M."/>
            <person name="Durkin A.S."/>
            <person name="Brinkac L.M."/>
            <person name="Haft D.H."/>
            <person name="Selengut J.D."/>
            <person name="Sanka R."/>
            <person name="DePew J."/>
            <person name="Purushe J."/>
            <person name="Tulsiani S.M."/>
            <person name="Graham G.C."/>
            <person name="Burns M.-A."/>
            <person name="Dohnt M.F."/>
            <person name="Smythe L.D."/>
            <person name="McKay D.B."/>
            <person name="Craig S.B."/>
            <person name="Vinetz J.M."/>
            <person name="Sutton G.G."/>
            <person name="Nierman W.C."/>
            <person name="Fouts D.E."/>
        </authorList>
    </citation>
    <scope>NUCLEOTIDE SEQUENCE [LARGE SCALE GENOMIC DNA]</scope>
    <source>
        <strain evidence="3 4">LT2156</strain>
    </source>
</reference>
<sequence length="180" mass="21493">MILDSTRVLFLALDREGRILRFNKACENAFGYRFKEVHGHTFWEIFVEPRKREFVKKKYFKMIRSNFIPKAQEQWISKFKERKVILWENREIKDDHSNTNYIISAGADLTDVYNAENEIANLKSANEEITKKNQMIEDQKKNWKKSSKLLKKLKPNSFKLQNSLTWVNSCPESRTKSIIR</sequence>
<gene>
    <name evidence="3" type="ORF">LEP1GSC158_0028</name>
</gene>
<dbReference type="PROSITE" id="PS50112">
    <property type="entry name" value="PAS"/>
    <property type="match status" value="1"/>
</dbReference>
<proteinExistence type="predicted"/>
<organism evidence="3 4">
    <name type="scientific">Leptospira interrogans serovar Zanoni str. LT2156</name>
    <dbReference type="NCBI Taxonomy" id="1001601"/>
    <lineage>
        <taxon>Bacteria</taxon>
        <taxon>Pseudomonadati</taxon>
        <taxon>Spirochaetota</taxon>
        <taxon>Spirochaetia</taxon>
        <taxon>Leptospirales</taxon>
        <taxon>Leptospiraceae</taxon>
        <taxon>Leptospira</taxon>
    </lineage>
</organism>
<dbReference type="AlphaFoldDB" id="M6HFQ3"/>
<dbReference type="Proteomes" id="UP000012089">
    <property type="component" value="Unassembled WGS sequence"/>
</dbReference>
<dbReference type="InterPro" id="IPR035965">
    <property type="entry name" value="PAS-like_dom_sf"/>
</dbReference>